<dbReference type="Pfam" id="PF06356">
    <property type="entry name" value="DUF1064"/>
    <property type="match status" value="1"/>
</dbReference>
<evidence type="ECO:0000313" key="2">
    <source>
        <dbReference type="Proteomes" id="UP000184536"/>
    </source>
</evidence>
<keyword evidence="2" id="KW-1185">Reference proteome</keyword>
<sequence>MMRWTKEQYQAYLEKQEKKSKYGAKKTEVDGIVFDSQREANYYCELKMLKQAGEIRDFALQPKYILLPRDDKSRGITYKADFIITHNDGSKEIIDVKGFETKDFKLKKKLFEHNYPDLKLTIVK</sequence>
<reference evidence="2" key="1">
    <citation type="submission" date="2016-11" db="EMBL/GenBank/DDBJ databases">
        <authorList>
            <person name="Varghese N."/>
            <person name="Submissions S."/>
        </authorList>
    </citation>
    <scope>NUCLEOTIDE SEQUENCE [LARGE SCALE GENOMIC DNA]</scope>
    <source>
        <strain evidence="2">DSM 17957</strain>
    </source>
</reference>
<dbReference type="InterPro" id="IPR009414">
    <property type="entry name" value="DUF1064"/>
</dbReference>
<evidence type="ECO:0000313" key="1">
    <source>
        <dbReference type="EMBL" id="SHI75964.1"/>
    </source>
</evidence>
<name>A0A1M6DRU1_9FIRM</name>
<dbReference type="EMBL" id="FQZV01000006">
    <property type="protein sequence ID" value="SHI75964.1"/>
    <property type="molecule type" value="Genomic_DNA"/>
</dbReference>
<evidence type="ECO:0008006" key="3">
    <source>
        <dbReference type="Google" id="ProtNLM"/>
    </source>
</evidence>
<dbReference type="Gene3D" id="3.40.91.30">
    <property type="match status" value="1"/>
</dbReference>
<gene>
    <name evidence="1" type="ORF">SAMN02745975_00552</name>
</gene>
<proteinExistence type="predicted"/>
<dbReference type="Proteomes" id="UP000184536">
    <property type="component" value="Unassembled WGS sequence"/>
</dbReference>
<dbReference type="AlphaFoldDB" id="A0A1M6DRU1"/>
<protein>
    <recommendedName>
        <fullName evidence="3">DUF1064 domain-containing protein</fullName>
    </recommendedName>
</protein>
<dbReference type="STRING" id="1121919.SAMN02745975_00552"/>
<accession>A0A1M6DRU1</accession>
<organism evidence="1 2">
    <name type="scientific">Geosporobacter subterraneus DSM 17957</name>
    <dbReference type="NCBI Taxonomy" id="1121919"/>
    <lineage>
        <taxon>Bacteria</taxon>
        <taxon>Bacillati</taxon>
        <taxon>Bacillota</taxon>
        <taxon>Clostridia</taxon>
        <taxon>Peptostreptococcales</taxon>
        <taxon>Thermotaleaceae</taxon>
        <taxon>Geosporobacter</taxon>
    </lineage>
</organism>